<comment type="similarity">
    <text evidence="1 2">Belongs to the serpin family.</text>
</comment>
<dbReference type="InterPro" id="IPR000215">
    <property type="entry name" value="Serpin_fam"/>
</dbReference>
<dbReference type="PANTHER" id="PTHR11461">
    <property type="entry name" value="SERINE PROTEASE INHIBITOR, SERPIN"/>
    <property type="match status" value="1"/>
</dbReference>
<protein>
    <submittedName>
        <fullName evidence="5">Serpin domain-containing protein</fullName>
    </submittedName>
</protein>
<organism evidence="4 5">
    <name type="scientific">Romanomermis culicivorax</name>
    <name type="common">Nematode worm</name>
    <dbReference type="NCBI Taxonomy" id="13658"/>
    <lineage>
        <taxon>Eukaryota</taxon>
        <taxon>Metazoa</taxon>
        <taxon>Ecdysozoa</taxon>
        <taxon>Nematoda</taxon>
        <taxon>Enoplea</taxon>
        <taxon>Dorylaimia</taxon>
        <taxon>Mermithida</taxon>
        <taxon>Mermithoidea</taxon>
        <taxon>Mermithidae</taxon>
        <taxon>Romanomermis</taxon>
    </lineage>
</organism>
<proteinExistence type="inferred from homology"/>
<dbReference type="WBParaSite" id="nRc.2.0.1.t18123-RA">
    <property type="protein sequence ID" value="nRc.2.0.1.t18123-RA"/>
    <property type="gene ID" value="nRc.2.0.1.g18123"/>
</dbReference>
<name>A0A915IVM2_ROMCU</name>
<evidence type="ECO:0000256" key="2">
    <source>
        <dbReference type="RuleBase" id="RU000411"/>
    </source>
</evidence>
<dbReference type="CDD" id="cd00172">
    <property type="entry name" value="serpin"/>
    <property type="match status" value="1"/>
</dbReference>
<dbReference type="SUPFAM" id="SSF56574">
    <property type="entry name" value="Serpins"/>
    <property type="match status" value="1"/>
</dbReference>
<dbReference type="InterPro" id="IPR042178">
    <property type="entry name" value="Serpin_sf_1"/>
</dbReference>
<accession>A0A915IVM2</accession>
<dbReference type="InterPro" id="IPR042185">
    <property type="entry name" value="Serpin_sf_2"/>
</dbReference>
<evidence type="ECO:0000313" key="5">
    <source>
        <dbReference type="WBParaSite" id="nRc.2.0.1.t18123-RA"/>
    </source>
</evidence>
<dbReference type="Gene3D" id="2.30.39.10">
    <property type="entry name" value="Alpha-1-antitrypsin, domain 1"/>
    <property type="match status" value="1"/>
</dbReference>
<evidence type="ECO:0000313" key="4">
    <source>
        <dbReference type="Proteomes" id="UP000887565"/>
    </source>
</evidence>
<feature type="domain" description="Serpin" evidence="3">
    <location>
        <begin position="15"/>
        <end position="348"/>
    </location>
</feature>
<dbReference type="GO" id="GO:0005615">
    <property type="term" value="C:extracellular space"/>
    <property type="evidence" value="ECO:0007669"/>
    <property type="project" value="InterPro"/>
</dbReference>
<dbReference type="InterPro" id="IPR023796">
    <property type="entry name" value="Serpin_dom"/>
</dbReference>
<dbReference type="InterPro" id="IPR036186">
    <property type="entry name" value="Serpin_sf"/>
</dbReference>
<dbReference type="Pfam" id="PF00079">
    <property type="entry name" value="Serpin"/>
    <property type="match status" value="2"/>
</dbReference>
<dbReference type="AlphaFoldDB" id="A0A915IVM2"/>
<sequence>SPAQNRVYNNSKFAADFSGVLHTKNFNKNFVFSPVSLEMIFATVLNGAAGNTKKQIQKQIFDCKRSYCPHITEYMRSLLKASQEYESYYTTLKYATVLAINERLAVKEKFLNDTKKNFPHAKFERDDFGSRGDKVVTDINQIVADSTESLIKDFLPHGSLNANTAMVLVNALYFKSFFRESFPETVVGDFTEIGKQGRIVHRVKFLQGTFQDIPYYEKDGFSMIGLPFDLVYLKLYVAIQKSNYRIDIADVKLPKFTMEYTAEKMLDNMNLLNITDIFNQSVADLSLLFKHGQREVAVSDIRHKVVIDAIKFKISICFYEGFHAWLRPTKKTTCFLKILYNKHTWRIIIQLIVKE</sequence>
<reference evidence="5" key="1">
    <citation type="submission" date="2022-11" db="UniProtKB">
        <authorList>
            <consortium name="WormBaseParasite"/>
        </authorList>
    </citation>
    <scope>IDENTIFICATION</scope>
</reference>
<evidence type="ECO:0000259" key="3">
    <source>
        <dbReference type="SMART" id="SM00093"/>
    </source>
</evidence>
<keyword evidence="4" id="KW-1185">Reference proteome</keyword>
<dbReference type="Gene3D" id="3.30.497.10">
    <property type="entry name" value="Antithrombin, subunit I, domain 2"/>
    <property type="match status" value="2"/>
</dbReference>
<dbReference type="GO" id="GO:0004867">
    <property type="term" value="F:serine-type endopeptidase inhibitor activity"/>
    <property type="evidence" value="ECO:0007669"/>
    <property type="project" value="InterPro"/>
</dbReference>
<dbReference type="SMART" id="SM00093">
    <property type="entry name" value="SERPIN"/>
    <property type="match status" value="1"/>
</dbReference>
<dbReference type="Proteomes" id="UP000887565">
    <property type="component" value="Unplaced"/>
</dbReference>
<evidence type="ECO:0000256" key="1">
    <source>
        <dbReference type="ARBA" id="ARBA00009500"/>
    </source>
</evidence>
<dbReference type="PANTHER" id="PTHR11461:SF211">
    <property type="entry name" value="GH10112P-RELATED"/>
    <property type="match status" value="1"/>
</dbReference>